<evidence type="ECO:0000313" key="3">
    <source>
        <dbReference type="Proteomes" id="UP000807306"/>
    </source>
</evidence>
<dbReference type="EMBL" id="MU158101">
    <property type="protein sequence ID" value="KAF9521368.1"/>
    <property type="molecule type" value="Genomic_DNA"/>
</dbReference>
<keyword evidence="3" id="KW-1185">Reference proteome</keyword>
<dbReference type="AlphaFoldDB" id="A0A9P6BBL9"/>
<proteinExistence type="predicted"/>
<evidence type="ECO:0008006" key="4">
    <source>
        <dbReference type="Google" id="ProtNLM"/>
    </source>
</evidence>
<organism evidence="2 3">
    <name type="scientific">Crepidotus variabilis</name>
    <dbReference type="NCBI Taxonomy" id="179855"/>
    <lineage>
        <taxon>Eukaryota</taxon>
        <taxon>Fungi</taxon>
        <taxon>Dikarya</taxon>
        <taxon>Basidiomycota</taxon>
        <taxon>Agaricomycotina</taxon>
        <taxon>Agaricomycetes</taxon>
        <taxon>Agaricomycetidae</taxon>
        <taxon>Agaricales</taxon>
        <taxon>Agaricineae</taxon>
        <taxon>Crepidotaceae</taxon>
        <taxon>Crepidotus</taxon>
    </lineage>
</organism>
<sequence>MGCCDVAWRTATNWKFAPLTKLPCIRTQDLFLKFREKVLAGDPIDQQAWHHHITLSFEFMEASRKNMNLNYTKELRDYLIYLMWVVQGKAIDSPQACRTTLKDGPDTERSATASQGVTPEPSAQAEVRSLDYLIANEDSMSLPTLSSDQLPNVTGEQPTWHQPVELIAGPSTTPSHTFDNEPQNAQAEYRECDRCQRKGIHCYPAIPKVGRKTVKGKVLRAACRECRAQKALCNFSPIRSKNILKQNMLQLQAKVNAMEVTLETQGNAIGSHAQTLQAMDGVLQEHTDSLAMLANLPNQVAAAIKENMKILIEQGFNGNSA</sequence>
<protein>
    <recommendedName>
        <fullName evidence="4">Zn(2)-C6 fungal-type domain-containing protein</fullName>
    </recommendedName>
</protein>
<accession>A0A9P6BBL9</accession>
<evidence type="ECO:0000313" key="2">
    <source>
        <dbReference type="EMBL" id="KAF9521368.1"/>
    </source>
</evidence>
<reference evidence="2" key="1">
    <citation type="submission" date="2020-11" db="EMBL/GenBank/DDBJ databases">
        <authorList>
            <consortium name="DOE Joint Genome Institute"/>
            <person name="Ahrendt S."/>
            <person name="Riley R."/>
            <person name="Andreopoulos W."/>
            <person name="Labutti K."/>
            <person name="Pangilinan J."/>
            <person name="Ruiz-Duenas F.J."/>
            <person name="Barrasa J.M."/>
            <person name="Sanchez-Garcia M."/>
            <person name="Camarero S."/>
            <person name="Miyauchi S."/>
            <person name="Serrano A."/>
            <person name="Linde D."/>
            <person name="Babiker R."/>
            <person name="Drula E."/>
            <person name="Ayuso-Fernandez I."/>
            <person name="Pacheco R."/>
            <person name="Padilla G."/>
            <person name="Ferreira P."/>
            <person name="Barriuso J."/>
            <person name="Kellner H."/>
            <person name="Castanera R."/>
            <person name="Alfaro M."/>
            <person name="Ramirez L."/>
            <person name="Pisabarro A.G."/>
            <person name="Kuo A."/>
            <person name="Tritt A."/>
            <person name="Lipzen A."/>
            <person name="He G."/>
            <person name="Yan M."/>
            <person name="Ng V."/>
            <person name="Cullen D."/>
            <person name="Martin F."/>
            <person name="Rosso M.-N."/>
            <person name="Henrissat B."/>
            <person name="Hibbett D."/>
            <person name="Martinez A.T."/>
            <person name="Grigoriev I.V."/>
        </authorList>
    </citation>
    <scope>NUCLEOTIDE SEQUENCE</scope>
    <source>
        <strain evidence="2">CBS 506.95</strain>
    </source>
</reference>
<feature type="compositionally biased region" description="Basic and acidic residues" evidence="1">
    <location>
        <begin position="100"/>
        <end position="109"/>
    </location>
</feature>
<name>A0A9P6BBL9_9AGAR</name>
<gene>
    <name evidence="2" type="ORF">CPB83DRAFT_841318</name>
</gene>
<evidence type="ECO:0000256" key="1">
    <source>
        <dbReference type="SAM" id="MobiDB-lite"/>
    </source>
</evidence>
<comment type="caution">
    <text evidence="2">The sequence shown here is derived from an EMBL/GenBank/DDBJ whole genome shotgun (WGS) entry which is preliminary data.</text>
</comment>
<feature type="region of interest" description="Disordered" evidence="1">
    <location>
        <begin position="98"/>
        <end position="123"/>
    </location>
</feature>
<dbReference type="Proteomes" id="UP000807306">
    <property type="component" value="Unassembled WGS sequence"/>
</dbReference>